<accession>D2V8Y8</accession>
<evidence type="ECO:0000256" key="1">
    <source>
        <dbReference type="ARBA" id="ARBA00022723"/>
    </source>
</evidence>
<dbReference type="PROSITE" id="PS51882">
    <property type="entry name" value="G_ALPHA"/>
    <property type="match status" value="1"/>
</dbReference>
<keyword evidence="1 5" id="KW-0479">Metal-binding</keyword>
<dbReference type="Pfam" id="PF00503">
    <property type="entry name" value="G-alpha"/>
    <property type="match status" value="1"/>
</dbReference>
<feature type="binding site" evidence="5">
    <location>
        <position position="47"/>
    </location>
    <ligand>
        <name>Mg(2+)</name>
        <dbReference type="ChEBI" id="CHEBI:18420"/>
    </ligand>
</feature>
<dbReference type="InParanoid" id="D2V8Y8"/>
<dbReference type="OrthoDB" id="5817230at2759"/>
<dbReference type="PRINTS" id="PR00318">
    <property type="entry name" value="GPROTEINA"/>
</dbReference>
<feature type="region of interest" description="Disordered" evidence="6">
    <location>
        <begin position="1"/>
        <end position="28"/>
    </location>
</feature>
<dbReference type="SUPFAM" id="SSF52540">
    <property type="entry name" value="P-loop containing nucleoside triphosphate hydrolases"/>
    <property type="match status" value="1"/>
</dbReference>
<dbReference type="eggNOG" id="KOG0082">
    <property type="taxonomic scope" value="Eukaryota"/>
</dbReference>
<dbReference type="GO" id="GO:0001664">
    <property type="term" value="F:G protein-coupled receptor binding"/>
    <property type="evidence" value="ECO:0007669"/>
    <property type="project" value="TreeGrafter"/>
</dbReference>
<evidence type="ECO:0000256" key="5">
    <source>
        <dbReference type="PIRSR" id="PIRSR601019-2"/>
    </source>
</evidence>
<evidence type="ECO:0000313" key="8">
    <source>
        <dbReference type="Proteomes" id="UP000006671"/>
    </source>
</evidence>
<dbReference type="InterPro" id="IPR011025">
    <property type="entry name" value="GproteinA_insert"/>
</dbReference>
<evidence type="ECO:0000256" key="6">
    <source>
        <dbReference type="SAM" id="MobiDB-lite"/>
    </source>
</evidence>
<protein>
    <submittedName>
        <fullName evidence="7">Predicted protein</fullName>
    </submittedName>
</protein>
<feature type="binding site" evidence="5">
    <location>
        <position position="164"/>
    </location>
    <ligand>
        <name>Mg(2+)</name>
        <dbReference type="ChEBI" id="CHEBI:18420"/>
    </ligand>
</feature>
<name>D2V8Y8_NAEGR</name>
<dbReference type="GO" id="GO:0031683">
    <property type="term" value="F:G-protein beta/gamma-subunit complex binding"/>
    <property type="evidence" value="ECO:0007669"/>
    <property type="project" value="InterPro"/>
</dbReference>
<evidence type="ECO:0000256" key="3">
    <source>
        <dbReference type="ARBA" id="ARBA00023134"/>
    </source>
</evidence>
<feature type="compositionally biased region" description="Polar residues" evidence="6">
    <location>
        <begin position="18"/>
        <end position="28"/>
    </location>
</feature>
<dbReference type="GO" id="GO:0005525">
    <property type="term" value="F:GTP binding"/>
    <property type="evidence" value="ECO:0007669"/>
    <property type="project" value="UniProtKB-KW"/>
</dbReference>
<dbReference type="GO" id="GO:0007188">
    <property type="term" value="P:adenylate cyclase-modulating G protein-coupled receptor signaling pathway"/>
    <property type="evidence" value="ECO:0007669"/>
    <property type="project" value="TreeGrafter"/>
</dbReference>
<dbReference type="InterPro" id="IPR027417">
    <property type="entry name" value="P-loop_NTPase"/>
</dbReference>
<dbReference type="Proteomes" id="UP000006671">
    <property type="component" value="Unassembled WGS sequence"/>
</dbReference>
<gene>
    <name evidence="7" type="ORF">NAEGRDRAFT_65329</name>
</gene>
<dbReference type="VEuPathDB" id="AmoebaDB:NAEGRDRAFT_65329"/>
<dbReference type="InterPro" id="IPR001019">
    <property type="entry name" value="Gprotein_alpha_su"/>
</dbReference>
<dbReference type="GO" id="GO:0005737">
    <property type="term" value="C:cytoplasm"/>
    <property type="evidence" value="ECO:0007669"/>
    <property type="project" value="TreeGrafter"/>
</dbReference>
<dbReference type="Gene3D" id="1.10.400.10">
    <property type="entry name" value="GI Alpha 1, domain 2-like"/>
    <property type="match status" value="1"/>
</dbReference>
<keyword evidence="2" id="KW-0547">Nucleotide-binding</keyword>
<dbReference type="PANTHER" id="PTHR10218">
    <property type="entry name" value="GTP-BINDING PROTEIN ALPHA SUBUNIT"/>
    <property type="match status" value="1"/>
</dbReference>
<dbReference type="STRING" id="5762.D2V8Y8"/>
<dbReference type="GO" id="GO:0046872">
    <property type="term" value="F:metal ion binding"/>
    <property type="evidence" value="ECO:0007669"/>
    <property type="project" value="UniProtKB-KW"/>
</dbReference>
<keyword evidence="5" id="KW-0460">Magnesium</keyword>
<dbReference type="GO" id="GO:0003924">
    <property type="term" value="F:GTPase activity"/>
    <property type="evidence" value="ECO:0007669"/>
    <property type="project" value="InterPro"/>
</dbReference>
<dbReference type="FunFam" id="3.40.50.300:FF:000692">
    <property type="entry name" value="Guanine nucleotide-binding protein subunit alpha"/>
    <property type="match status" value="1"/>
</dbReference>
<keyword evidence="3" id="KW-0342">GTP-binding</keyword>
<dbReference type="Gene3D" id="3.40.50.300">
    <property type="entry name" value="P-loop containing nucleotide triphosphate hydrolases"/>
    <property type="match status" value="1"/>
</dbReference>
<dbReference type="RefSeq" id="XP_002679518.1">
    <property type="nucleotide sequence ID" value="XM_002679472.1"/>
</dbReference>
<keyword evidence="4" id="KW-0807">Transducer</keyword>
<sequence length="375" mass="43438">MGGKLSSNHNHHQHSNNTPLLQQTKHSNNNDNHQRIVLLGNTSSGKSTICEMIQYQKQHQADKSCNTYNLFYKVDSNTISKTIIEQILFASKDISIEAIIREYTNDCNNFDNSTLFALWNDQKFRNIYQSCQDSLNLFENVDIFVRKLKNHESFIPDIYIKGNSSGITEYDINFDDKKVTFVTAGGKTSERKKWNFCLQGNVSVLVYVVSLAEFNQSGYGDEKVNRMDESLKLYKELMTRVSNSGNNTRVVLLFTKPDIMMRKLRSYIEFGRLFETETLTDLSRIVNDYHERDVLNTIISSFLTETNNIYGKIPEYHIIQSISELDISQLAKLMLNNEKNRHYISNCLFEKISLVRCYQLVMAQQLTDLTIKCQL</sequence>
<dbReference type="EMBL" id="GG738857">
    <property type="protein sequence ID" value="EFC46774.1"/>
    <property type="molecule type" value="Genomic_DNA"/>
</dbReference>
<dbReference type="GeneID" id="8859758"/>
<dbReference type="KEGG" id="ngr:NAEGRDRAFT_65329"/>
<organism evidence="8">
    <name type="scientific">Naegleria gruberi</name>
    <name type="common">Amoeba</name>
    <dbReference type="NCBI Taxonomy" id="5762"/>
    <lineage>
        <taxon>Eukaryota</taxon>
        <taxon>Discoba</taxon>
        <taxon>Heterolobosea</taxon>
        <taxon>Tetramitia</taxon>
        <taxon>Eutetramitia</taxon>
        <taxon>Vahlkampfiidae</taxon>
        <taxon>Naegleria</taxon>
    </lineage>
</organism>
<evidence type="ECO:0000256" key="2">
    <source>
        <dbReference type="ARBA" id="ARBA00022741"/>
    </source>
</evidence>
<evidence type="ECO:0000256" key="4">
    <source>
        <dbReference type="ARBA" id="ARBA00023224"/>
    </source>
</evidence>
<dbReference type="SMART" id="SM00275">
    <property type="entry name" value="G_alpha"/>
    <property type="match status" value="1"/>
</dbReference>
<evidence type="ECO:0000313" key="7">
    <source>
        <dbReference type="EMBL" id="EFC46774.1"/>
    </source>
</evidence>
<reference evidence="7 8" key="1">
    <citation type="journal article" date="2010" name="Cell">
        <title>The genome of Naegleria gruberi illuminates early eukaryotic versatility.</title>
        <authorList>
            <person name="Fritz-Laylin L.K."/>
            <person name="Prochnik S.E."/>
            <person name="Ginger M.L."/>
            <person name="Dacks J.B."/>
            <person name="Carpenter M.L."/>
            <person name="Field M.C."/>
            <person name="Kuo A."/>
            <person name="Paredez A."/>
            <person name="Chapman J."/>
            <person name="Pham J."/>
            <person name="Shu S."/>
            <person name="Neupane R."/>
            <person name="Cipriano M."/>
            <person name="Mancuso J."/>
            <person name="Tu H."/>
            <person name="Salamov A."/>
            <person name="Lindquist E."/>
            <person name="Shapiro H."/>
            <person name="Lucas S."/>
            <person name="Grigoriev I.V."/>
            <person name="Cande W.Z."/>
            <person name="Fulton C."/>
            <person name="Rokhsar D.S."/>
            <person name="Dawson S.C."/>
        </authorList>
    </citation>
    <scope>NUCLEOTIDE SEQUENCE [LARGE SCALE GENOMIC DNA]</scope>
    <source>
        <strain evidence="7 8">NEG-M</strain>
    </source>
</reference>
<dbReference type="PANTHER" id="PTHR10218:SF302">
    <property type="entry name" value="GUANINE NUCLEOTIDE-BINDING PROTEIN ALPHA-5 SUBUNIT"/>
    <property type="match status" value="1"/>
</dbReference>
<keyword evidence="8" id="KW-1185">Reference proteome</keyword>
<proteinExistence type="predicted"/>
<dbReference type="AlphaFoldDB" id="D2V8Y8"/>
<dbReference type="GO" id="GO:0005834">
    <property type="term" value="C:heterotrimeric G-protein complex"/>
    <property type="evidence" value="ECO:0007669"/>
    <property type="project" value="TreeGrafter"/>
</dbReference>